<dbReference type="EMBL" id="QPMH01000003">
    <property type="protein sequence ID" value="RDD63077.1"/>
    <property type="molecule type" value="Genomic_DNA"/>
</dbReference>
<dbReference type="Proteomes" id="UP000253941">
    <property type="component" value="Unassembled WGS sequence"/>
</dbReference>
<keyword evidence="7" id="KW-0732">Signal</keyword>
<dbReference type="InterPro" id="IPR050638">
    <property type="entry name" value="AA-Vitamin_Transporters"/>
</dbReference>
<feature type="transmembrane region" description="Helical" evidence="6">
    <location>
        <begin position="151"/>
        <end position="168"/>
    </location>
</feature>
<reference evidence="9 10" key="1">
    <citation type="submission" date="2018-07" db="EMBL/GenBank/DDBJ databases">
        <title>Venubactetium sediminum gen. nov., sp. nov., isolated from a marine solar saltern.</title>
        <authorList>
            <person name="Wang S."/>
        </authorList>
    </citation>
    <scope>NUCLEOTIDE SEQUENCE [LARGE SCALE GENOMIC DNA]</scope>
    <source>
        <strain evidence="9 10">WD2A32</strain>
    </source>
</reference>
<keyword evidence="10" id="KW-1185">Reference proteome</keyword>
<feature type="transmembrane region" description="Helical" evidence="6">
    <location>
        <begin position="207"/>
        <end position="227"/>
    </location>
</feature>
<dbReference type="AlphaFoldDB" id="A0A369TG31"/>
<sequence>MKAPALAAVGAVLLWSTNAFAAKYALADLPVLQLLTLQFGAATLALAAMRAVQRGPRDLAGGWPAPRHILVGLIGLTGTIFLQYLAFDLARIVEANVIAYAWPLFVAVWAAAVVRNLQARLGLLLAVIGFAGVGLIFDARGGLSFAGGMQLGYIFAVASAACMAFYTVASSRIPVSGDRLMLPATMLGTITAFGLGLWQGTPWPAPAAWWTALYIGVGPMAAGFGLWTWAMSGEGAKRLAPVGYGTPLLSTVLLLLSGESFTPQTLVGAAMVMVCSIGVLAADRLTRAKPVAAAATSRR</sequence>
<comment type="similarity">
    <text evidence="2">Belongs to the EamA transporter family.</text>
</comment>
<dbReference type="PANTHER" id="PTHR32322:SF2">
    <property type="entry name" value="EAMA DOMAIN-CONTAINING PROTEIN"/>
    <property type="match status" value="1"/>
</dbReference>
<evidence type="ECO:0000256" key="6">
    <source>
        <dbReference type="SAM" id="Phobius"/>
    </source>
</evidence>
<dbReference type="PANTHER" id="PTHR32322">
    <property type="entry name" value="INNER MEMBRANE TRANSPORTER"/>
    <property type="match status" value="1"/>
</dbReference>
<feature type="chain" id="PRO_5016851336" evidence="7">
    <location>
        <begin position="22"/>
        <end position="299"/>
    </location>
</feature>
<gene>
    <name evidence="9" type="ORF">DRB17_04710</name>
</gene>
<dbReference type="Pfam" id="PF00892">
    <property type="entry name" value="EamA"/>
    <property type="match status" value="2"/>
</dbReference>
<dbReference type="InterPro" id="IPR037185">
    <property type="entry name" value="EmrE-like"/>
</dbReference>
<evidence type="ECO:0000256" key="1">
    <source>
        <dbReference type="ARBA" id="ARBA00004141"/>
    </source>
</evidence>
<evidence type="ECO:0000256" key="3">
    <source>
        <dbReference type="ARBA" id="ARBA00022692"/>
    </source>
</evidence>
<feature type="transmembrane region" description="Helical" evidence="6">
    <location>
        <begin position="239"/>
        <end position="258"/>
    </location>
</feature>
<feature type="signal peptide" evidence="7">
    <location>
        <begin position="1"/>
        <end position="21"/>
    </location>
</feature>
<evidence type="ECO:0000313" key="10">
    <source>
        <dbReference type="Proteomes" id="UP000253941"/>
    </source>
</evidence>
<evidence type="ECO:0000256" key="2">
    <source>
        <dbReference type="ARBA" id="ARBA00007362"/>
    </source>
</evidence>
<keyword evidence="4 6" id="KW-1133">Transmembrane helix</keyword>
<dbReference type="GO" id="GO:0016020">
    <property type="term" value="C:membrane"/>
    <property type="evidence" value="ECO:0007669"/>
    <property type="project" value="UniProtKB-SubCell"/>
</dbReference>
<evidence type="ECO:0000256" key="5">
    <source>
        <dbReference type="ARBA" id="ARBA00023136"/>
    </source>
</evidence>
<feature type="transmembrane region" description="Helical" evidence="6">
    <location>
        <begin position="180"/>
        <end position="201"/>
    </location>
</feature>
<name>A0A369TG31_9PROT</name>
<feature type="transmembrane region" description="Helical" evidence="6">
    <location>
        <begin position="31"/>
        <end position="49"/>
    </location>
</feature>
<feature type="domain" description="EamA" evidence="8">
    <location>
        <begin position="151"/>
        <end position="277"/>
    </location>
</feature>
<keyword evidence="3 6" id="KW-0812">Transmembrane</keyword>
<feature type="transmembrane region" description="Helical" evidence="6">
    <location>
        <begin position="93"/>
        <end position="114"/>
    </location>
</feature>
<evidence type="ECO:0000259" key="8">
    <source>
        <dbReference type="Pfam" id="PF00892"/>
    </source>
</evidence>
<comment type="subcellular location">
    <subcellularLocation>
        <location evidence="1">Membrane</location>
        <topology evidence="1">Multi-pass membrane protein</topology>
    </subcellularLocation>
</comment>
<evidence type="ECO:0000256" key="4">
    <source>
        <dbReference type="ARBA" id="ARBA00022989"/>
    </source>
</evidence>
<dbReference type="RefSeq" id="WP_114581027.1">
    <property type="nucleotide sequence ID" value="NZ_QPMH01000003.1"/>
</dbReference>
<feature type="transmembrane region" description="Helical" evidence="6">
    <location>
        <begin position="121"/>
        <end position="139"/>
    </location>
</feature>
<evidence type="ECO:0000313" key="9">
    <source>
        <dbReference type="EMBL" id="RDD63077.1"/>
    </source>
</evidence>
<proteinExistence type="inferred from homology"/>
<dbReference type="SUPFAM" id="SSF103481">
    <property type="entry name" value="Multidrug resistance efflux transporter EmrE"/>
    <property type="match status" value="1"/>
</dbReference>
<feature type="transmembrane region" description="Helical" evidence="6">
    <location>
        <begin position="69"/>
        <end position="87"/>
    </location>
</feature>
<feature type="domain" description="EamA" evidence="8">
    <location>
        <begin position="5"/>
        <end position="137"/>
    </location>
</feature>
<protein>
    <submittedName>
        <fullName evidence="9">DMT family transporter</fullName>
    </submittedName>
</protein>
<dbReference type="InterPro" id="IPR000620">
    <property type="entry name" value="EamA_dom"/>
</dbReference>
<keyword evidence="5 6" id="KW-0472">Membrane</keyword>
<accession>A0A369TG31</accession>
<comment type="caution">
    <text evidence="9">The sequence shown here is derived from an EMBL/GenBank/DDBJ whole genome shotgun (WGS) entry which is preliminary data.</text>
</comment>
<evidence type="ECO:0000256" key="7">
    <source>
        <dbReference type="SAM" id="SignalP"/>
    </source>
</evidence>
<feature type="transmembrane region" description="Helical" evidence="6">
    <location>
        <begin position="264"/>
        <end position="282"/>
    </location>
</feature>
<organism evidence="9 10">
    <name type="scientific">Ferruginivarius sediminum</name>
    <dbReference type="NCBI Taxonomy" id="2661937"/>
    <lineage>
        <taxon>Bacteria</taxon>
        <taxon>Pseudomonadati</taxon>
        <taxon>Pseudomonadota</taxon>
        <taxon>Alphaproteobacteria</taxon>
        <taxon>Rhodospirillales</taxon>
        <taxon>Rhodospirillaceae</taxon>
        <taxon>Ferruginivarius</taxon>
    </lineage>
</organism>